<keyword evidence="1" id="KW-0472">Membrane</keyword>
<gene>
    <name evidence="2" type="ORF">GCM10023321_55420</name>
</gene>
<keyword evidence="1" id="KW-1133">Transmembrane helix</keyword>
<sequence length="232" mass="24804">MAAQQLSTLVAPLVALVLVAHGGLWRICRTAVTIAHEGGHAIAAVLTGRRLSGIRLHSDTSGVTVSVGRTRGPGMVFTSFAGYPAPALVGLLAAWLVTERFTRVLLWAGVLFLLATLVYVRNVFGVLAVLVTGGIVGAVAWYGSPPPQRLFCAALAWFLLLGGLRAVRELAAGRRWQLRRGRRELDSDADQLARLTGLPAWFWVGVFTLVALGALVLGGWWLLGDLAPLLLR</sequence>
<feature type="transmembrane region" description="Helical" evidence="1">
    <location>
        <begin position="150"/>
        <end position="167"/>
    </location>
</feature>
<keyword evidence="3" id="KW-1185">Reference proteome</keyword>
<dbReference type="Proteomes" id="UP001428817">
    <property type="component" value="Unassembled WGS sequence"/>
</dbReference>
<accession>A0ABP9QQ38</accession>
<dbReference type="InterPro" id="IPR049500">
    <property type="entry name" value="Peptidase_M50B-like"/>
</dbReference>
<evidence type="ECO:0000313" key="3">
    <source>
        <dbReference type="Proteomes" id="UP001428817"/>
    </source>
</evidence>
<dbReference type="EMBL" id="BAABJP010000031">
    <property type="protein sequence ID" value="GAA5165433.1"/>
    <property type="molecule type" value="Genomic_DNA"/>
</dbReference>
<feature type="transmembrane region" description="Helical" evidence="1">
    <location>
        <begin position="75"/>
        <end position="97"/>
    </location>
</feature>
<evidence type="ECO:0000313" key="2">
    <source>
        <dbReference type="EMBL" id="GAA5165433.1"/>
    </source>
</evidence>
<evidence type="ECO:0000256" key="1">
    <source>
        <dbReference type="SAM" id="Phobius"/>
    </source>
</evidence>
<proteinExistence type="predicted"/>
<comment type="caution">
    <text evidence="2">The sequence shown here is derived from an EMBL/GenBank/DDBJ whole genome shotgun (WGS) entry which is preliminary data.</text>
</comment>
<feature type="transmembrane region" description="Helical" evidence="1">
    <location>
        <begin position="126"/>
        <end position="143"/>
    </location>
</feature>
<keyword evidence="1" id="KW-0812">Transmembrane</keyword>
<dbReference type="RefSeq" id="WP_221498736.1">
    <property type="nucleotide sequence ID" value="NZ_BAABJP010000031.1"/>
</dbReference>
<reference evidence="3" key="1">
    <citation type="journal article" date="2019" name="Int. J. Syst. Evol. Microbiol.">
        <title>The Global Catalogue of Microorganisms (GCM) 10K type strain sequencing project: providing services to taxonomists for standard genome sequencing and annotation.</title>
        <authorList>
            <consortium name="The Broad Institute Genomics Platform"/>
            <consortium name="The Broad Institute Genome Sequencing Center for Infectious Disease"/>
            <person name="Wu L."/>
            <person name="Ma J."/>
        </authorList>
    </citation>
    <scope>NUCLEOTIDE SEQUENCE [LARGE SCALE GENOMIC DNA]</scope>
    <source>
        <strain evidence="3">JCM 18303</strain>
    </source>
</reference>
<protein>
    <submittedName>
        <fullName evidence="2">M50 family metallopeptidase</fullName>
    </submittedName>
</protein>
<feature type="transmembrane region" description="Helical" evidence="1">
    <location>
        <begin position="104"/>
        <end position="120"/>
    </location>
</feature>
<name>A0ABP9QQ38_9PSEU</name>
<organism evidence="2 3">
    <name type="scientific">Pseudonocardia eucalypti</name>
    <dbReference type="NCBI Taxonomy" id="648755"/>
    <lineage>
        <taxon>Bacteria</taxon>
        <taxon>Bacillati</taxon>
        <taxon>Actinomycetota</taxon>
        <taxon>Actinomycetes</taxon>
        <taxon>Pseudonocardiales</taxon>
        <taxon>Pseudonocardiaceae</taxon>
        <taxon>Pseudonocardia</taxon>
    </lineage>
</organism>
<feature type="transmembrane region" description="Helical" evidence="1">
    <location>
        <begin position="200"/>
        <end position="223"/>
    </location>
</feature>
<dbReference type="Pfam" id="PF13398">
    <property type="entry name" value="Peptidase_M50B"/>
    <property type="match status" value="1"/>
</dbReference>